<gene>
    <name evidence="8" type="ORF">EPUS_08628</name>
</gene>
<evidence type="ECO:0000313" key="8">
    <source>
        <dbReference type="EMBL" id="ERF75674.1"/>
    </source>
</evidence>
<dbReference type="GO" id="GO:0006629">
    <property type="term" value="P:lipid metabolic process"/>
    <property type="evidence" value="ECO:0007669"/>
    <property type="project" value="UniProtKB-KW"/>
</dbReference>
<keyword evidence="9" id="KW-1185">Reference proteome</keyword>
<sequence>MDSLSWSEPQWMGRVIEAFPVLPLLFDGLISFHIPWLQYLVSQPWHVNICGSQQHVAGMEKFSQYRDRGSGIAPFLPIPTEASGIALPFHIFLFTFRVPLLLTVTSFYFLFLQWLPLGPLAKKAALWVILGVPGIWWVDLQIDGVKKGSLAQNARRLPSPGTIIASSSASPIDALYLAAIFDPVFTASYPSTRLVQPITLFQAILRAFLPPQETPHPNARLVNLQTMLAEYPNQPIVVFPECTTTNGKGILPFAPSLLTAPRNTKVFPVSLRYTAPDITTPIPASFGTFLWNLCSKPTHCIRVRIAEAVYRTSTAPSESGPAVKTSSYKTNFFDTMQQDTASNGETLVAEDTHSPGSLNKEERVFLDKVADALARLGRVKRVGLGVREKQHFVQSWTKSRSRRR</sequence>
<evidence type="ECO:0000256" key="3">
    <source>
        <dbReference type="ARBA" id="ARBA00022989"/>
    </source>
</evidence>
<keyword evidence="4" id="KW-0443">Lipid metabolism</keyword>
<evidence type="ECO:0000256" key="7">
    <source>
        <dbReference type="SAM" id="Phobius"/>
    </source>
</evidence>
<keyword evidence="5 7" id="KW-0472">Membrane</keyword>
<proteinExistence type="predicted"/>
<keyword evidence="1" id="KW-0808">Transferase</keyword>
<dbReference type="PANTHER" id="PTHR23063">
    <property type="entry name" value="PHOSPHOLIPID ACYLTRANSFERASE"/>
    <property type="match status" value="1"/>
</dbReference>
<feature type="transmembrane region" description="Helical" evidence="7">
    <location>
        <begin position="89"/>
        <end position="112"/>
    </location>
</feature>
<dbReference type="EMBL" id="KE720799">
    <property type="protein sequence ID" value="ERF75674.1"/>
    <property type="molecule type" value="Genomic_DNA"/>
</dbReference>
<dbReference type="RefSeq" id="XP_007786997.1">
    <property type="nucleotide sequence ID" value="XM_007788807.1"/>
</dbReference>
<dbReference type="GO" id="GO:0016746">
    <property type="term" value="F:acyltransferase activity"/>
    <property type="evidence" value="ECO:0007669"/>
    <property type="project" value="UniProtKB-KW"/>
</dbReference>
<evidence type="ECO:0000256" key="5">
    <source>
        <dbReference type="ARBA" id="ARBA00023136"/>
    </source>
</evidence>
<reference evidence="9" key="1">
    <citation type="journal article" date="2014" name="BMC Genomics">
        <title>Genome characteristics reveal the impact of lichenization on lichen-forming fungus Endocarpon pusillum Hedwig (Verrucariales, Ascomycota).</title>
        <authorList>
            <person name="Wang Y.-Y."/>
            <person name="Liu B."/>
            <person name="Zhang X.-Y."/>
            <person name="Zhou Q.-M."/>
            <person name="Zhang T."/>
            <person name="Li H."/>
            <person name="Yu Y.-F."/>
            <person name="Zhang X.-L."/>
            <person name="Hao X.-Y."/>
            <person name="Wang M."/>
            <person name="Wang L."/>
            <person name="Wei J.-C."/>
        </authorList>
    </citation>
    <scope>NUCLEOTIDE SEQUENCE [LARGE SCALE GENOMIC DNA]</scope>
    <source>
        <strain evidence="9">Z07020 / HMAS-L-300199</strain>
    </source>
</reference>
<organism evidence="8 9">
    <name type="scientific">Endocarpon pusillum (strain Z07020 / HMAS-L-300199)</name>
    <name type="common">Lichen-forming fungus</name>
    <dbReference type="NCBI Taxonomy" id="1263415"/>
    <lineage>
        <taxon>Eukaryota</taxon>
        <taxon>Fungi</taxon>
        <taxon>Dikarya</taxon>
        <taxon>Ascomycota</taxon>
        <taxon>Pezizomycotina</taxon>
        <taxon>Eurotiomycetes</taxon>
        <taxon>Chaetothyriomycetidae</taxon>
        <taxon>Verrucariales</taxon>
        <taxon>Verrucariaceae</taxon>
        <taxon>Endocarpon</taxon>
    </lineage>
</organism>
<dbReference type="HOGENOM" id="CLU_048121_0_0_1"/>
<dbReference type="eggNOG" id="KOG2898">
    <property type="taxonomic scope" value="Eukaryota"/>
</dbReference>
<dbReference type="OMA" id="EKFTRWR"/>
<dbReference type="GeneID" id="19243476"/>
<evidence type="ECO:0008006" key="10">
    <source>
        <dbReference type="Google" id="ProtNLM"/>
    </source>
</evidence>
<evidence type="ECO:0000256" key="2">
    <source>
        <dbReference type="ARBA" id="ARBA00022692"/>
    </source>
</evidence>
<evidence type="ECO:0000256" key="4">
    <source>
        <dbReference type="ARBA" id="ARBA00023098"/>
    </source>
</evidence>
<keyword evidence="2 7" id="KW-0812">Transmembrane</keyword>
<dbReference type="OrthoDB" id="272512at2759"/>
<dbReference type="AlphaFoldDB" id="U1I1B0"/>
<keyword evidence="6" id="KW-0012">Acyltransferase</keyword>
<evidence type="ECO:0000313" key="9">
    <source>
        <dbReference type="Proteomes" id="UP000019373"/>
    </source>
</evidence>
<protein>
    <recommendedName>
        <fullName evidence="10">Phospholipid/glycerol acyltransferase domain-containing protein</fullName>
    </recommendedName>
</protein>
<keyword evidence="3 7" id="KW-1133">Transmembrane helix</keyword>
<dbReference type="PANTHER" id="PTHR23063:SF60">
    <property type="entry name" value="LYSOPHOSPHATIDIC ACID:OLEOYL-COA ACYLTRANSFERASE 1"/>
    <property type="match status" value="1"/>
</dbReference>
<name>U1I1B0_ENDPU</name>
<accession>U1I1B0</accession>
<dbReference type="Proteomes" id="UP000019373">
    <property type="component" value="Unassembled WGS sequence"/>
</dbReference>
<evidence type="ECO:0000256" key="1">
    <source>
        <dbReference type="ARBA" id="ARBA00022679"/>
    </source>
</evidence>
<feature type="transmembrane region" description="Helical" evidence="7">
    <location>
        <begin position="21"/>
        <end position="39"/>
    </location>
</feature>
<evidence type="ECO:0000256" key="6">
    <source>
        <dbReference type="ARBA" id="ARBA00023315"/>
    </source>
</evidence>